<dbReference type="Pfam" id="PF01839">
    <property type="entry name" value="FG-GAP"/>
    <property type="match status" value="2"/>
</dbReference>
<dbReference type="InterPro" id="IPR013519">
    <property type="entry name" value="Int_alpha_beta-p"/>
</dbReference>
<dbReference type="EMBL" id="CAJVQA010004145">
    <property type="protein sequence ID" value="CAG8592398.1"/>
    <property type="molecule type" value="Genomic_DNA"/>
</dbReference>
<dbReference type="InterPro" id="IPR028994">
    <property type="entry name" value="Integrin_alpha_N"/>
</dbReference>
<accession>A0A9N9G8H7</accession>
<feature type="repeat" description="FG-GAP" evidence="12">
    <location>
        <begin position="423"/>
        <end position="485"/>
    </location>
</feature>
<dbReference type="OrthoDB" id="5317514at2759"/>
<keyword evidence="8" id="KW-0378">Hydrolase</keyword>
<dbReference type="GO" id="GO:0005615">
    <property type="term" value="C:extracellular space"/>
    <property type="evidence" value="ECO:0007669"/>
    <property type="project" value="TreeGrafter"/>
</dbReference>
<evidence type="ECO:0000256" key="10">
    <source>
        <dbReference type="ARBA" id="ARBA00029753"/>
    </source>
</evidence>
<dbReference type="GO" id="GO:0031012">
    <property type="term" value="C:extracellular matrix"/>
    <property type="evidence" value="ECO:0007669"/>
    <property type="project" value="TreeGrafter"/>
</dbReference>
<feature type="repeat" description="FG-GAP" evidence="12">
    <location>
        <begin position="581"/>
        <end position="643"/>
    </location>
</feature>
<evidence type="ECO:0000256" key="8">
    <source>
        <dbReference type="ARBA" id="ARBA00022801"/>
    </source>
</evidence>
<name>A0A9N9G8H7_9GLOM</name>
<evidence type="ECO:0000256" key="9">
    <source>
        <dbReference type="ARBA" id="ARBA00023180"/>
    </source>
</evidence>
<dbReference type="PROSITE" id="PS51470">
    <property type="entry name" value="FG_GAP"/>
    <property type="match status" value="3"/>
</dbReference>
<keyword evidence="7" id="KW-0677">Repeat</keyword>
<proteinExistence type="inferred from homology"/>
<evidence type="ECO:0000256" key="3">
    <source>
        <dbReference type="ARBA" id="ARBA00012284"/>
    </source>
</evidence>
<organism evidence="14 15">
    <name type="scientific">Cetraspora pellucida</name>
    <dbReference type="NCBI Taxonomy" id="1433469"/>
    <lineage>
        <taxon>Eukaryota</taxon>
        <taxon>Fungi</taxon>
        <taxon>Fungi incertae sedis</taxon>
        <taxon>Mucoromycota</taxon>
        <taxon>Glomeromycotina</taxon>
        <taxon>Glomeromycetes</taxon>
        <taxon>Diversisporales</taxon>
        <taxon>Gigasporaceae</taxon>
        <taxon>Cetraspora</taxon>
    </lineage>
</organism>
<dbReference type="PANTHER" id="PTHR23221:SF7">
    <property type="entry name" value="PHOSPHATIDYLINOSITOL-GLYCAN-SPECIFIC PHOSPHOLIPASE D"/>
    <property type="match status" value="1"/>
</dbReference>
<dbReference type="InterPro" id="IPR029002">
    <property type="entry name" value="PLPC/GPLD1"/>
</dbReference>
<evidence type="ECO:0000256" key="12">
    <source>
        <dbReference type="PROSITE-ProRule" id="PRU00803"/>
    </source>
</evidence>
<dbReference type="Proteomes" id="UP000789759">
    <property type="component" value="Unassembled WGS sequence"/>
</dbReference>
<evidence type="ECO:0000256" key="4">
    <source>
        <dbReference type="ARBA" id="ARBA00015988"/>
    </source>
</evidence>
<evidence type="ECO:0000313" key="15">
    <source>
        <dbReference type="Proteomes" id="UP000789759"/>
    </source>
</evidence>
<evidence type="ECO:0000256" key="11">
    <source>
        <dbReference type="ARBA" id="ARBA00093237"/>
    </source>
</evidence>
<comment type="caution">
    <text evidence="14">The sequence shown here is derived from an EMBL/GenBank/DDBJ whole genome shotgun (WGS) entry which is preliminary data.</text>
</comment>
<dbReference type="SUPFAM" id="SSF69318">
    <property type="entry name" value="Integrin alpha N-terminal domain"/>
    <property type="match status" value="1"/>
</dbReference>
<dbReference type="Pfam" id="PF00882">
    <property type="entry name" value="Zn_dep_PLPC"/>
    <property type="match status" value="1"/>
</dbReference>
<dbReference type="AlphaFoldDB" id="A0A9N9G8H7"/>
<comment type="similarity">
    <text evidence="2">Belongs to the GPLD1 family.</text>
</comment>
<feature type="repeat" description="FG-GAP" evidence="12">
    <location>
        <begin position="350"/>
        <end position="412"/>
    </location>
</feature>
<dbReference type="PRINTS" id="PR00718">
    <property type="entry name" value="PHPHLIPASED"/>
</dbReference>
<keyword evidence="15" id="KW-1185">Reference proteome</keyword>
<dbReference type="GO" id="GO:0004621">
    <property type="term" value="F:glycosylphosphatidylinositol phospholipase D activity"/>
    <property type="evidence" value="ECO:0007669"/>
    <property type="project" value="UniProtKB-EC"/>
</dbReference>
<dbReference type="SMART" id="SM00191">
    <property type="entry name" value="Int_alpha"/>
    <property type="match status" value="4"/>
</dbReference>
<keyword evidence="6" id="KW-0732">Signal</keyword>
<evidence type="ECO:0000259" key="13">
    <source>
        <dbReference type="Pfam" id="PF00882"/>
    </source>
</evidence>
<dbReference type="EC" id="3.1.4.50" evidence="3"/>
<reference evidence="14" key="1">
    <citation type="submission" date="2021-06" db="EMBL/GenBank/DDBJ databases">
        <authorList>
            <person name="Kallberg Y."/>
            <person name="Tangrot J."/>
            <person name="Rosling A."/>
        </authorList>
    </citation>
    <scope>NUCLEOTIDE SEQUENCE</scope>
    <source>
        <strain evidence="14">FL966</strain>
    </source>
</reference>
<evidence type="ECO:0000256" key="2">
    <source>
        <dbReference type="ARBA" id="ARBA00008652"/>
    </source>
</evidence>
<keyword evidence="9" id="KW-0325">Glycoprotein</keyword>
<evidence type="ECO:0000256" key="1">
    <source>
        <dbReference type="ARBA" id="ARBA00004613"/>
    </source>
</evidence>
<dbReference type="InterPro" id="IPR001028">
    <property type="entry name" value="Gprt_PLipase_D"/>
</dbReference>
<evidence type="ECO:0000256" key="6">
    <source>
        <dbReference type="ARBA" id="ARBA00022729"/>
    </source>
</evidence>
<evidence type="ECO:0000256" key="7">
    <source>
        <dbReference type="ARBA" id="ARBA00022737"/>
    </source>
</evidence>
<comment type="catalytic activity">
    <reaction evidence="11">
        <text>a 6-(alpha-D-glucosaminyl)-1-(1,2-diacyl-sn-glycero-3-phospho)-1D-myo-inositol + H2O = 6-(alpha-D-glucosaminyl)-1D-myo-inositol + a 1,2-diacyl-sn-glycero-3-phosphate + H(+)</text>
        <dbReference type="Rhea" id="RHEA:10832"/>
        <dbReference type="ChEBI" id="CHEBI:15377"/>
        <dbReference type="ChEBI" id="CHEBI:15378"/>
        <dbReference type="ChEBI" id="CHEBI:57997"/>
        <dbReference type="ChEBI" id="CHEBI:58608"/>
        <dbReference type="ChEBI" id="CHEBI:58700"/>
        <dbReference type="EC" id="3.1.4.50"/>
    </reaction>
</comment>
<evidence type="ECO:0000256" key="5">
    <source>
        <dbReference type="ARBA" id="ARBA00022525"/>
    </source>
</evidence>
<protein>
    <recommendedName>
        <fullName evidence="4">Phosphatidylinositol-glycan-specific phospholipase D</fullName>
        <ecNumber evidence="3">3.1.4.50</ecNumber>
    </recommendedName>
    <alternativeName>
        <fullName evidence="10">Glycosyl-phosphatidylinositol-specific phospholipase D</fullName>
    </alternativeName>
</protein>
<feature type="domain" description="Phospholipase C/D" evidence="13">
    <location>
        <begin position="14"/>
        <end position="159"/>
    </location>
</feature>
<dbReference type="InterPro" id="IPR013517">
    <property type="entry name" value="FG-GAP"/>
</dbReference>
<keyword evidence="5" id="KW-0964">Secreted</keyword>
<comment type="subcellular location">
    <subcellularLocation>
        <location evidence="1">Secreted</location>
    </subcellularLocation>
</comment>
<evidence type="ECO:0000313" key="14">
    <source>
        <dbReference type="EMBL" id="CAG8592398.1"/>
    </source>
</evidence>
<sequence>MIEKKWIWGYNCWKNDELSEIAHWPPFIKATTEYIREKYKSESWEQDEVAQGVISFLYAIASHGIADVSFHSLGGLHDGFIATMAEVNFKQNYEAAHSAADMGGEFTLSHMVDLDYLENEWRVPVDDIIEIYKRINKTASRKHIDYCVKQAFAAMQANKKFGKMFFSAYGEKSPFLIEKLEEYYRGGLNNMAADVHNCWHNLSHWLENGPRNDSSSLCDPFKEPHENSSSDNIGMRNTSDFDEFFRTYSYELLTASGYALNHYKDKHGITHYEIHRKPKDFWGFSGEESKDNFRFNQIFHDVISSNTHIQISSSRWVNQHQLTSSHSVIRNETHDSSWISKCQLMPTDPNLFINLELPYSYSLFGHDMVTGDFNGDGIQDLAISAPLYDENTNIPHTGAVFILYGKSTLRQPSISTNILELSDQILYATDPLPQSRFGWSLAVVDLNSDGIDDLAISAPSFSPNRSTPGTGKVYVYFGHAEPNGISKLLRTYEIGLSHRPDLEISTDAKIAKNNWRIEEMGQVLASGDVDNDGFKDLLIGCPYCGLHSQPKSTTRISQTGRIFSFLSSRGHIGNKVIFDSDWSLQSPSGQNYEWFGAAIGVQHSKQTNNPIIIVGAPGYNNELKTRWAGRIYGFEIRDNDKMSPLKIFDLSGTDEFQGIGSSIIATDFLENVGNFLIVTSQSETNIQRFPIYNKLWQAGAVRVINMGYLKEGTSLSDDYMSVGNGLLSLLRGTESASHFGSAIYWDDIKNSLWISEPLASWEAGHVYSYPLKSILSFHNYTENLLQDTLNYQTVKKDDLNIETFRLAEACMKSREPKARFGNKIIKFDFNGDGKGDLVIASEHSSQNVRLGGSVTILLE</sequence>
<dbReference type="PANTHER" id="PTHR23221">
    <property type="entry name" value="GLYCOSYLPHOSPHATIDYLINOSITOL PHOSPHOLIPASE D"/>
    <property type="match status" value="1"/>
</dbReference>
<dbReference type="Gene3D" id="2.130.10.130">
    <property type="entry name" value="Integrin alpha, N-terminal"/>
    <property type="match status" value="3"/>
</dbReference>
<gene>
    <name evidence="14" type="ORF">CPELLU_LOCUS6597</name>
</gene>